<dbReference type="NCBIfam" id="NF004837">
    <property type="entry name" value="PRK06187.1"/>
    <property type="match status" value="1"/>
</dbReference>
<dbReference type="Pfam" id="PF13193">
    <property type="entry name" value="AMP-binding_C"/>
    <property type="match status" value="1"/>
</dbReference>
<dbReference type="EMBL" id="AOIL01000001">
    <property type="protein sequence ID" value="ELY96858.1"/>
    <property type="molecule type" value="Genomic_DNA"/>
</dbReference>
<dbReference type="InterPro" id="IPR000873">
    <property type="entry name" value="AMP-dep_synth/lig_dom"/>
</dbReference>
<dbReference type="Proteomes" id="UP000011648">
    <property type="component" value="Unassembled WGS sequence"/>
</dbReference>
<dbReference type="InterPro" id="IPR045851">
    <property type="entry name" value="AMP-bd_C_sf"/>
</dbReference>
<name>M0AHK2_9EURY</name>
<protein>
    <submittedName>
        <fullName evidence="5">O-succinylbenzoate--CoA ligase</fullName>
    </submittedName>
</protein>
<dbReference type="RefSeq" id="WP_006824007.1">
    <property type="nucleotide sequence ID" value="NZ_AOIL01000001.1"/>
</dbReference>
<dbReference type="InterPro" id="IPR020845">
    <property type="entry name" value="AMP-binding_CS"/>
</dbReference>
<evidence type="ECO:0000256" key="1">
    <source>
        <dbReference type="ARBA" id="ARBA00006432"/>
    </source>
</evidence>
<dbReference type="Pfam" id="PF00501">
    <property type="entry name" value="AMP-binding"/>
    <property type="match status" value="1"/>
</dbReference>
<keyword evidence="6" id="KW-1185">Reference proteome</keyword>
<proteinExistence type="inferred from homology"/>
<dbReference type="PANTHER" id="PTHR43767:SF11">
    <property type="entry name" value="MEDIUM-CHAIN-FATTY-ACID--COA LIGASE"/>
    <property type="match status" value="1"/>
</dbReference>
<dbReference type="OrthoDB" id="193284at2157"/>
<dbReference type="InterPro" id="IPR042099">
    <property type="entry name" value="ANL_N_sf"/>
</dbReference>
<evidence type="ECO:0000259" key="4">
    <source>
        <dbReference type="Pfam" id="PF13193"/>
    </source>
</evidence>
<dbReference type="PANTHER" id="PTHR43767">
    <property type="entry name" value="LONG-CHAIN-FATTY-ACID--COA LIGASE"/>
    <property type="match status" value="1"/>
</dbReference>
<dbReference type="InterPro" id="IPR050237">
    <property type="entry name" value="ATP-dep_AMP-bd_enzyme"/>
</dbReference>
<dbReference type="Gene3D" id="3.40.50.12780">
    <property type="entry name" value="N-terminal domain of ligase-like"/>
    <property type="match status" value="1"/>
</dbReference>
<keyword evidence="2 5" id="KW-0436">Ligase</keyword>
<dbReference type="SUPFAM" id="SSF56801">
    <property type="entry name" value="Acetyl-CoA synthetase-like"/>
    <property type="match status" value="1"/>
</dbReference>
<dbReference type="Gene3D" id="3.30.300.30">
    <property type="match status" value="1"/>
</dbReference>
<accession>M0AHK2</accession>
<dbReference type="AlphaFoldDB" id="M0AHK2"/>
<dbReference type="PATRIC" id="fig|1230458.4.peg.87"/>
<feature type="domain" description="AMP-dependent synthetase/ligase" evidence="3">
    <location>
        <begin position="22"/>
        <end position="401"/>
    </location>
</feature>
<evidence type="ECO:0000313" key="6">
    <source>
        <dbReference type="Proteomes" id="UP000011648"/>
    </source>
</evidence>
<organism evidence="5 6">
    <name type="scientific">Natrialba taiwanensis DSM 12281</name>
    <dbReference type="NCBI Taxonomy" id="1230458"/>
    <lineage>
        <taxon>Archaea</taxon>
        <taxon>Methanobacteriati</taxon>
        <taxon>Methanobacteriota</taxon>
        <taxon>Stenosarchaea group</taxon>
        <taxon>Halobacteria</taxon>
        <taxon>Halobacteriales</taxon>
        <taxon>Natrialbaceae</taxon>
        <taxon>Natrialba</taxon>
    </lineage>
</organism>
<comment type="similarity">
    <text evidence="1">Belongs to the ATP-dependent AMP-binding enzyme family.</text>
</comment>
<reference evidence="5 6" key="1">
    <citation type="journal article" date="2014" name="PLoS Genet.">
        <title>Phylogenetically driven sequencing of extremely halophilic archaea reveals strategies for static and dynamic osmo-response.</title>
        <authorList>
            <person name="Becker E.A."/>
            <person name="Seitzer P.M."/>
            <person name="Tritt A."/>
            <person name="Larsen D."/>
            <person name="Krusor M."/>
            <person name="Yao A.I."/>
            <person name="Wu D."/>
            <person name="Madern D."/>
            <person name="Eisen J.A."/>
            <person name="Darling A.E."/>
            <person name="Facciotti M.T."/>
        </authorList>
    </citation>
    <scope>NUCLEOTIDE SEQUENCE [LARGE SCALE GENOMIC DNA]</scope>
    <source>
        <strain evidence="5 6">DSM 12281</strain>
    </source>
</reference>
<sequence>MNDYELTLQVMLERATDLFSHKEIVSEELDGRTHRYTYADASDRMGQLAHALDELGVSPETRLSVMALNHHRHYELYFALPCSGRSIHMTNHMLPDEHIVEIITEAEDEVVFVDPHLVDTVEAVADRLETVEQYVVLADEVPETSLEPIHAYEDLLEGQDADYDWPAIDENQEAGICYTSGTTGLPKGAAYSHRDLYLHTVTHSHVDVFAISERDVVMPVVPMYHVNGWGLPYTATMCGSKLVLPGSKTGTKQIAGLIDRENVTVTAAVTTVWLEMADYYDTAGGTDADDEFNLESLDRVLIGGTSPPEWLMETFDKEIDAPIKQGYGMTEAAPHLVNTMTTTEVQDLSEREQYQQQLKPGLPAPGCRIRLRDLNGDPVPHDGESTGEIQARAPWLIDEYYNRPAETDDSFTDDGWFKTGDVGVIDEFGYLEVVDRLDDVIKSGGEWISSLELENELTAHDGVDEATVLGVDHKKWDERPIAYVVLGESIGEDALREHLRDRFPKWWLPDEFFVVESIPKTSTGKLDKKVLREEFAAEYGSLPIDG</sequence>
<dbReference type="GO" id="GO:0016877">
    <property type="term" value="F:ligase activity, forming carbon-sulfur bonds"/>
    <property type="evidence" value="ECO:0007669"/>
    <property type="project" value="UniProtKB-ARBA"/>
</dbReference>
<evidence type="ECO:0000256" key="2">
    <source>
        <dbReference type="ARBA" id="ARBA00022598"/>
    </source>
</evidence>
<dbReference type="STRING" id="1230458.C484_00450"/>
<dbReference type="PROSITE" id="PS00455">
    <property type="entry name" value="AMP_BINDING"/>
    <property type="match status" value="1"/>
</dbReference>
<evidence type="ECO:0000259" key="3">
    <source>
        <dbReference type="Pfam" id="PF00501"/>
    </source>
</evidence>
<dbReference type="InterPro" id="IPR025110">
    <property type="entry name" value="AMP-bd_C"/>
</dbReference>
<evidence type="ECO:0000313" key="5">
    <source>
        <dbReference type="EMBL" id="ELY96858.1"/>
    </source>
</evidence>
<dbReference type="FunFam" id="3.30.300.30:FF:000008">
    <property type="entry name" value="2,3-dihydroxybenzoate-AMP ligase"/>
    <property type="match status" value="1"/>
</dbReference>
<comment type="caution">
    <text evidence="5">The sequence shown here is derived from an EMBL/GenBank/DDBJ whole genome shotgun (WGS) entry which is preliminary data.</text>
</comment>
<gene>
    <name evidence="5" type="ORF">C484_00450</name>
</gene>
<feature type="domain" description="AMP-binding enzyme C-terminal" evidence="4">
    <location>
        <begin position="452"/>
        <end position="525"/>
    </location>
</feature>